<protein>
    <recommendedName>
        <fullName evidence="3">DUF7847 domain-containing protein</fullName>
    </recommendedName>
</protein>
<keyword evidence="2" id="KW-0472">Membrane</keyword>
<comment type="caution">
    <text evidence="4">The sequence shown here is derived from an EMBL/GenBank/DDBJ whole genome shotgun (WGS) entry which is preliminary data.</text>
</comment>
<keyword evidence="2" id="KW-0812">Transmembrane</keyword>
<dbReference type="RefSeq" id="WP_147431969.1">
    <property type="nucleotide sequence ID" value="NZ_RBWV01000013.1"/>
</dbReference>
<feature type="compositionally biased region" description="Pro residues" evidence="1">
    <location>
        <begin position="13"/>
        <end position="71"/>
    </location>
</feature>
<dbReference type="Proteomes" id="UP000281955">
    <property type="component" value="Unassembled WGS sequence"/>
</dbReference>
<organism evidence="4 5">
    <name type="scientific">Motilibacter peucedani</name>
    <dbReference type="NCBI Taxonomy" id="598650"/>
    <lineage>
        <taxon>Bacteria</taxon>
        <taxon>Bacillati</taxon>
        <taxon>Actinomycetota</taxon>
        <taxon>Actinomycetes</taxon>
        <taxon>Motilibacterales</taxon>
        <taxon>Motilibacteraceae</taxon>
        <taxon>Motilibacter</taxon>
    </lineage>
</organism>
<feature type="region of interest" description="Disordered" evidence="1">
    <location>
        <begin position="1"/>
        <end position="71"/>
    </location>
</feature>
<proteinExistence type="predicted"/>
<feature type="transmembrane region" description="Helical" evidence="2">
    <location>
        <begin position="250"/>
        <end position="278"/>
    </location>
</feature>
<feature type="transmembrane region" description="Helical" evidence="2">
    <location>
        <begin position="299"/>
        <end position="326"/>
    </location>
</feature>
<accession>A0A420XMR0</accession>
<dbReference type="OrthoDB" id="121140at2"/>
<dbReference type="EMBL" id="RBWV01000013">
    <property type="protein sequence ID" value="RKS72563.1"/>
    <property type="molecule type" value="Genomic_DNA"/>
</dbReference>
<feature type="domain" description="DUF7847" evidence="3">
    <location>
        <begin position="96"/>
        <end position="368"/>
    </location>
</feature>
<sequence length="394" mass="40252">MSDDETRWASPGAAPPPPPGQYGQQGPPPGQYGQQGPPPGQPGQQGPPPGQYGPPPGQYAGPPPGWGPSPYGPAPYGSAPVPYADVKPGVIPLRPLSVMEILDGSVSTARRHPRVTLGLTAAVVAVSTLVSVVLGVLLLSDSSSVLNETEVTDAQWRHLAADFIPWVAVTAVLTVAGQVVLTGVLTAVMGRAVLGRPVRLAEIWSEVRPRLLTLLGLTLSAVVVLVVAAGLVVGLAALVAVATVPAAGVLLGLLLALALVPVAIWLATMVGVAGPAVVLERQGVRGGFRRSFRLVRGSFWRVLGVLALVQVVTQVAGGIISVPFVAGSAVLAAATDSTSFSLLPQVLTGIGQVASGVVTYPIAAGATALLYVDLRMRREGLDLELARAASAPQR</sequence>
<reference evidence="4 5" key="1">
    <citation type="submission" date="2018-10" db="EMBL/GenBank/DDBJ databases">
        <title>Genomic Encyclopedia of Archaeal and Bacterial Type Strains, Phase II (KMG-II): from individual species to whole genera.</title>
        <authorList>
            <person name="Goeker M."/>
        </authorList>
    </citation>
    <scope>NUCLEOTIDE SEQUENCE [LARGE SCALE GENOMIC DNA]</scope>
    <source>
        <strain evidence="4 5">RP-AC37</strain>
    </source>
</reference>
<evidence type="ECO:0000256" key="2">
    <source>
        <dbReference type="SAM" id="Phobius"/>
    </source>
</evidence>
<keyword evidence="5" id="KW-1185">Reference proteome</keyword>
<evidence type="ECO:0000256" key="1">
    <source>
        <dbReference type="SAM" id="MobiDB-lite"/>
    </source>
</evidence>
<feature type="transmembrane region" description="Helical" evidence="2">
    <location>
        <begin position="211"/>
        <end position="244"/>
    </location>
</feature>
<dbReference type="InParanoid" id="A0A420XMR0"/>
<keyword evidence="2" id="KW-1133">Transmembrane helix</keyword>
<dbReference type="PANTHER" id="PTHR33133:SF1">
    <property type="entry name" value="EXPRESSED PROTEIN-RELATED"/>
    <property type="match status" value="1"/>
</dbReference>
<feature type="transmembrane region" description="Helical" evidence="2">
    <location>
        <begin position="346"/>
        <end position="372"/>
    </location>
</feature>
<feature type="transmembrane region" description="Helical" evidence="2">
    <location>
        <begin position="117"/>
        <end position="139"/>
    </location>
</feature>
<gene>
    <name evidence="4" type="ORF">CLV35_2810</name>
</gene>
<name>A0A420XMR0_9ACTN</name>
<evidence type="ECO:0000313" key="5">
    <source>
        <dbReference type="Proteomes" id="UP000281955"/>
    </source>
</evidence>
<feature type="transmembrane region" description="Helical" evidence="2">
    <location>
        <begin position="163"/>
        <end position="190"/>
    </location>
</feature>
<dbReference type="Pfam" id="PF25231">
    <property type="entry name" value="DUF7847"/>
    <property type="match status" value="1"/>
</dbReference>
<evidence type="ECO:0000259" key="3">
    <source>
        <dbReference type="Pfam" id="PF25231"/>
    </source>
</evidence>
<evidence type="ECO:0000313" key="4">
    <source>
        <dbReference type="EMBL" id="RKS72563.1"/>
    </source>
</evidence>
<dbReference type="PANTHER" id="PTHR33133">
    <property type="entry name" value="OS08G0107100 PROTEIN-RELATED"/>
    <property type="match status" value="1"/>
</dbReference>
<dbReference type="AlphaFoldDB" id="A0A420XMR0"/>
<dbReference type="InterPro" id="IPR057169">
    <property type="entry name" value="DUF7847"/>
</dbReference>